<dbReference type="InterPro" id="IPR027417">
    <property type="entry name" value="P-loop_NTPase"/>
</dbReference>
<feature type="transmembrane region" description="Helical" evidence="10">
    <location>
        <begin position="68"/>
        <end position="85"/>
    </location>
</feature>
<evidence type="ECO:0000256" key="3">
    <source>
        <dbReference type="ARBA" id="ARBA00022692"/>
    </source>
</evidence>
<keyword evidence="4" id="KW-0547">Nucleotide-binding</keyword>
<keyword evidence="2" id="KW-0813">Transport</keyword>
<dbReference type="PROSITE" id="PS50893">
    <property type="entry name" value="ABC_TRANSPORTER_2"/>
    <property type="match status" value="1"/>
</dbReference>
<name>A0AAD5TRN2_9FUNG</name>
<evidence type="ECO:0000259" key="12">
    <source>
        <dbReference type="PROSITE" id="PS50929"/>
    </source>
</evidence>
<dbReference type="GO" id="GO:0016887">
    <property type="term" value="F:ATP hydrolysis activity"/>
    <property type="evidence" value="ECO:0007669"/>
    <property type="project" value="InterPro"/>
</dbReference>
<evidence type="ECO:0000256" key="4">
    <source>
        <dbReference type="ARBA" id="ARBA00022741"/>
    </source>
</evidence>
<dbReference type="PANTHER" id="PTHR24221:SF654">
    <property type="entry name" value="ATP-BINDING CASSETTE SUB-FAMILY B MEMBER 6"/>
    <property type="match status" value="1"/>
</dbReference>
<dbReference type="CDD" id="cd18581">
    <property type="entry name" value="ABC_6TM_ABCB6"/>
    <property type="match status" value="1"/>
</dbReference>
<keyword evidence="7 10" id="KW-0472">Membrane</keyword>
<dbReference type="Gene3D" id="1.20.1560.10">
    <property type="entry name" value="ABC transporter type 1, transmembrane domain"/>
    <property type="match status" value="1"/>
</dbReference>
<dbReference type="GO" id="GO:0140359">
    <property type="term" value="F:ABC-type transporter activity"/>
    <property type="evidence" value="ECO:0007669"/>
    <property type="project" value="InterPro"/>
</dbReference>
<dbReference type="SUPFAM" id="SSF52540">
    <property type="entry name" value="P-loop containing nucleoside triphosphate hydrolases"/>
    <property type="match status" value="1"/>
</dbReference>
<dbReference type="Pfam" id="PF00005">
    <property type="entry name" value="ABC_tran"/>
    <property type="match status" value="1"/>
</dbReference>
<feature type="region of interest" description="Disordered" evidence="9">
    <location>
        <begin position="1"/>
        <end position="35"/>
    </location>
</feature>
<dbReference type="PROSITE" id="PS00211">
    <property type="entry name" value="ABC_TRANSPORTER_1"/>
    <property type="match status" value="1"/>
</dbReference>
<feature type="compositionally biased region" description="Acidic residues" evidence="9">
    <location>
        <begin position="745"/>
        <end position="766"/>
    </location>
</feature>
<comment type="caution">
    <text evidence="13">The sequence shown here is derived from an EMBL/GenBank/DDBJ whole genome shotgun (WGS) entry which is preliminary data.</text>
</comment>
<feature type="domain" description="ABC transporter" evidence="11">
    <location>
        <begin position="415"/>
        <end position="648"/>
    </location>
</feature>
<feature type="region of interest" description="Disordered" evidence="9">
    <location>
        <begin position="676"/>
        <end position="766"/>
    </location>
</feature>
<dbReference type="PANTHER" id="PTHR24221">
    <property type="entry name" value="ATP-BINDING CASSETTE SUB-FAMILY B"/>
    <property type="match status" value="1"/>
</dbReference>
<sequence>MASKKRFKQKLAAQSPTSASSPGPLGNPLKNAPTQDLYAPPRTLPEFAAHCRKLLPFIIPRGKHALRLNMLVIACFALLVIGRYINVLVPLSYKRVVDELGGLTEKGKGRGGGGGVRAAVNKIAPSAIPYASILQFVGLRFLAGGGGLLNTLQSNLWIPVGQYTTREISVRMFAHLHNLSLRFHLNRKTGEILRVQDRGVASIVSILSSIIFNIFPTLADISIACFYFATQFDIYFGLIVFCTMSLYIATTVIITEHRTKYRRISNALNNAMEAKAVDSLLNFEVVKYYNAEEFEVFQYKKAVKAYQKADFYSNMALAVLHIIQNSIIQVGLGLGCALAAKRIIHDQIMTVGEFVLFFSYLTQLYRGAQTIGNQYRLCQKNFVDMEKMLDLFKEPIEIQDPPVPAALAPQGGGEVVFDNVSFAYDPRRPVLQNLSFRVEPGETCALVGPSGSGKSTVLRLLFRFYDAPEGGRVLIDGEDIKNLAQKDLRGMIGVVPQDTVLFNETIKYNILYGRPTSTDAEVFAAAEAAQIHDRIMSFPDGYETKVGERGLRLSGGEKQRVAIARTLLKNPKIILLDEATSAVDNAVEAALQSALLTKARTTIVIAHRLSTIVNADQILVIKDGQCVERGTHESLMQMRDSGVYFDMWMKQLKDELGLGGLAKMESVGRWVEDTNIAAAARPPNGQGEEGQELGGRDGERTATAGKPDTAAVTSDVKDIAVEPPFTDAGDADRHQGGNGAQYRQDDEEDEDDDDEEEEFDDSSATG</sequence>
<keyword evidence="5" id="KW-0067">ATP-binding</keyword>
<dbReference type="Proteomes" id="UP001212152">
    <property type="component" value="Unassembled WGS sequence"/>
</dbReference>
<protein>
    <submittedName>
        <fullName evidence="13">Homocysteine S-methyltransferase 1</fullName>
    </submittedName>
</protein>
<evidence type="ECO:0000256" key="2">
    <source>
        <dbReference type="ARBA" id="ARBA00022448"/>
    </source>
</evidence>
<keyword evidence="6 10" id="KW-1133">Transmembrane helix</keyword>
<proteinExistence type="inferred from homology"/>
<evidence type="ECO:0000256" key="7">
    <source>
        <dbReference type="ARBA" id="ARBA00023136"/>
    </source>
</evidence>
<feature type="transmembrane region" description="Helical" evidence="10">
    <location>
        <begin position="203"/>
        <end position="229"/>
    </location>
</feature>
<dbReference type="GO" id="GO:0005524">
    <property type="term" value="F:ATP binding"/>
    <property type="evidence" value="ECO:0007669"/>
    <property type="project" value="UniProtKB-KW"/>
</dbReference>
<dbReference type="InterPro" id="IPR003593">
    <property type="entry name" value="AAA+_ATPase"/>
</dbReference>
<feature type="domain" description="ABC transmembrane type-1" evidence="12">
    <location>
        <begin position="73"/>
        <end position="380"/>
    </location>
</feature>
<gene>
    <name evidence="13" type="primary">HMT-1_1</name>
    <name evidence="13" type="ORF">HDU87_002692</name>
</gene>
<feature type="transmembrane region" description="Helical" evidence="10">
    <location>
        <begin position="235"/>
        <end position="255"/>
    </location>
</feature>
<dbReference type="InterPro" id="IPR017871">
    <property type="entry name" value="ABC_transporter-like_CS"/>
</dbReference>
<evidence type="ECO:0000256" key="5">
    <source>
        <dbReference type="ARBA" id="ARBA00022840"/>
    </source>
</evidence>
<dbReference type="InterPro" id="IPR011527">
    <property type="entry name" value="ABC1_TM_dom"/>
</dbReference>
<evidence type="ECO:0000313" key="13">
    <source>
        <dbReference type="EMBL" id="KAJ3185126.1"/>
    </source>
</evidence>
<comment type="similarity">
    <text evidence="8">Belongs to the ABC transporter superfamily. ABCB family. Heavy Metal importer (TC 3.A.1.210) subfamily.</text>
</comment>
<evidence type="ECO:0000259" key="11">
    <source>
        <dbReference type="PROSITE" id="PS50893"/>
    </source>
</evidence>
<keyword evidence="14" id="KW-1185">Reference proteome</keyword>
<evidence type="ECO:0000256" key="6">
    <source>
        <dbReference type="ARBA" id="ARBA00022989"/>
    </source>
</evidence>
<evidence type="ECO:0000256" key="8">
    <source>
        <dbReference type="ARBA" id="ARBA00024363"/>
    </source>
</evidence>
<dbReference type="FunFam" id="3.40.50.300:FF:000287">
    <property type="entry name" value="Multidrug ABC transporter ATP-binding protein"/>
    <property type="match status" value="1"/>
</dbReference>
<dbReference type="InterPro" id="IPR039421">
    <property type="entry name" value="Type_1_exporter"/>
</dbReference>
<evidence type="ECO:0000313" key="14">
    <source>
        <dbReference type="Proteomes" id="UP001212152"/>
    </source>
</evidence>
<dbReference type="SUPFAM" id="SSF90123">
    <property type="entry name" value="ABC transporter transmembrane region"/>
    <property type="match status" value="1"/>
</dbReference>
<dbReference type="InterPro" id="IPR036640">
    <property type="entry name" value="ABC1_TM_sf"/>
</dbReference>
<dbReference type="SMART" id="SM00382">
    <property type="entry name" value="AAA"/>
    <property type="match status" value="1"/>
</dbReference>
<reference evidence="13" key="1">
    <citation type="submission" date="2020-05" db="EMBL/GenBank/DDBJ databases">
        <title>Phylogenomic resolution of chytrid fungi.</title>
        <authorList>
            <person name="Stajich J.E."/>
            <person name="Amses K."/>
            <person name="Simmons R."/>
            <person name="Seto K."/>
            <person name="Myers J."/>
            <person name="Bonds A."/>
            <person name="Quandt C.A."/>
            <person name="Barry K."/>
            <person name="Liu P."/>
            <person name="Grigoriev I."/>
            <person name="Longcore J.E."/>
            <person name="James T.Y."/>
        </authorList>
    </citation>
    <scope>NUCLEOTIDE SEQUENCE</scope>
    <source>
        <strain evidence="13">JEL0379</strain>
    </source>
</reference>
<accession>A0AAD5TRN2</accession>
<dbReference type="AlphaFoldDB" id="A0AAD5TRN2"/>
<evidence type="ECO:0000256" key="10">
    <source>
        <dbReference type="SAM" id="Phobius"/>
    </source>
</evidence>
<comment type="subcellular location">
    <subcellularLocation>
        <location evidence="1">Membrane</location>
        <topology evidence="1">Multi-pass membrane protein</topology>
    </subcellularLocation>
</comment>
<evidence type="ECO:0000256" key="1">
    <source>
        <dbReference type="ARBA" id="ARBA00004141"/>
    </source>
</evidence>
<dbReference type="InterPro" id="IPR003439">
    <property type="entry name" value="ABC_transporter-like_ATP-bd"/>
</dbReference>
<feature type="compositionally biased region" description="Polar residues" evidence="9">
    <location>
        <begin position="12"/>
        <end position="21"/>
    </location>
</feature>
<feature type="transmembrane region" description="Helical" evidence="10">
    <location>
        <begin position="127"/>
        <end position="149"/>
    </location>
</feature>
<evidence type="ECO:0000256" key="9">
    <source>
        <dbReference type="SAM" id="MobiDB-lite"/>
    </source>
</evidence>
<dbReference type="Gene3D" id="3.40.50.300">
    <property type="entry name" value="P-loop containing nucleotide triphosphate hydrolases"/>
    <property type="match status" value="1"/>
</dbReference>
<dbReference type="Pfam" id="PF00664">
    <property type="entry name" value="ABC_membrane"/>
    <property type="match status" value="1"/>
</dbReference>
<keyword evidence="3 10" id="KW-0812">Transmembrane</keyword>
<organism evidence="13 14">
    <name type="scientific">Geranomyces variabilis</name>
    <dbReference type="NCBI Taxonomy" id="109894"/>
    <lineage>
        <taxon>Eukaryota</taxon>
        <taxon>Fungi</taxon>
        <taxon>Fungi incertae sedis</taxon>
        <taxon>Chytridiomycota</taxon>
        <taxon>Chytridiomycota incertae sedis</taxon>
        <taxon>Chytridiomycetes</taxon>
        <taxon>Spizellomycetales</taxon>
        <taxon>Powellomycetaceae</taxon>
        <taxon>Geranomyces</taxon>
    </lineage>
</organism>
<dbReference type="GO" id="GO:0005774">
    <property type="term" value="C:vacuolar membrane"/>
    <property type="evidence" value="ECO:0007669"/>
    <property type="project" value="TreeGrafter"/>
</dbReference>
<dbReference type="PROSITE" id="PS50929">
    <property type="entry name" value="ABC_TM1F"/>
    <property type="match status" value="1"/>
</dbReference>
<dbReference type="EMBL" id="JADGJQ010000002">
    <property type="protein sequence ID" value="KAJ3185126.1"/>
    <property type="molecule type" value="Genomic_DNA"/>
</dbReference>